<name>A0A396JY09_MEDTR</name>
<dbReference type="Gramene" id="rna3353">
    <property type="protein sequence ID" value="RHN79547.1"/>
    <property type="gene ID" value="gene3353"/>
</dbReference>
<sequence>MYKIKGITLDWVECIGREEERGNLQTTMSPVLCRCMPMKLFQ</sequence>
<accession>A0A396JY09</accession>
<evidence type="ECO:0000313" key="2">
    <source>
        <dbReference type="Proteomes" id="UP000265566"/>
    </source>
</evidence>
<reference evidence="2" key="1">
    <citation type="journal article" date="2018" name="Nat. Plants">
        <title>Whole-genome landscape of Medicago truncatula symbiotic genes.</title>
        <authorList>
            <person name="Pecrix Y."/>
            <person name="Staton S.E."/>
            <person name="Sallet E."/>
            <person name="Lelandais-Briere C."/>
            <person name="Moreau S."/>
            <person name="Carrere S."/>
            <person name="Blein T."/>
            <person name="Jardinaud M.F."/>
            <person name="Latrasse D."/>
            <person name="Zouine M."/>
            <person name="Zahm M."/>
            <person name="Kreplak J."/>
            <person name="Mayjonade B."/>
            <person name="Satge C."/>
            <person name="Perez M."/>
            <person name="Cauet S."/>
            <person name="Marande W."/>
            <person name="Chantry-Darmon C."/>
            <person name="Lopez-Roques C."/>
            <person name="Bouchez O."/>
            <person name="Berard A."/>
            <person name="Debelle F."/>
            <person name="Munos S."/>
            <person name="Bendahmane A."/>
            <person name="Berges H."/>
            <person name="Niebel A."/>
            <person name="Buitink J."/>
            <person name="Frugier F."/>
            <person name="Benhamed M."/>
            <person name="Crespi M."/>
            <person name="Gouzy J."/>
            <person name="Gamas P."/>
        </authorList>
    </citation>
    <scope>NUCLEOTIDE SEQUENCE [LARGE SCALE GENOMIC DNA]</scope>
    <source>
        <strain evidence="2">cv. Jemalong A17</strain>
    </source>
</reference>
<evidence type="ECO:0000313" key="1">
    <source>
        <dbReference type="EMBL" id="RHN79547.1"/>
    </source>
</evidence>
<dbReference type="AlphaFoldDB" id="A0A396JY09"/>
<comment type="caution">
    <text evidence="1">The sequence shown here is derived from an EMBL/GenBank/DDBJ whole genome shotgun (WGS) entry which is preliminary data.</text>
</comment>
<dbReference type="EMBL" id="PSQE01000001">
    <property type="protein sequence ID" value="RHN79547.1"/>
    <property type="molecule type" value="Genomic_DNA"/>
</dbReference>
<protein>
    <submittedName>
        <fullName evidence="1">Uncharacterized protein</fullName>
    </submittedName>
</protein>
<organism evidence="1 2">
    <name type="scientific">Medicago truncatula</name>
    <name type="common">Barrel medic</name>
    <name type="synonym">Medicago tribuloides</name>
    <dbReference type="NCBI Taxonomy" id="3880"/>
    <lineage>
        <taxon>Eukaryota</taxon>
        <taxon>Viridiplantae</taxon>
        <taxon>Streptophyta</taxon>
        <taxon>Embryophyta</taxon>
        <taxon>Tracheophyta</taxon>
        <taxon>Spermatophyta</taxon>
        <taxon>Magnoliopsida</taxon>
        <taxon>eudicotyledons</taxon>
        <taxon>Gunneridae</taxon>
        <taxon>Pentapetalae</taxon>
        <taxon>rosids</taxon>
        <taxon>fabids</taxon>
        <taxon>Fabales</taxon>
        <taxon>Fabaceae</taxon>
        <taxon>Papilionoideae</taxon>
        <taxon>50 kb inversion clade</taxon>
        <taxon>NPAAA clade</taxon>
        <taxon>Hologalegina</taxon>
        <taxon>IRL clade</taxon>
        <taxon>Trifolieae</taxon>
        <taxon>Medicago</taxon>
    </lineage>
</organism>
<dbReference type="Proteomes" id="UP000265566">
    <property type="component" value="Chromosome 1"/>
</dbReference>
<gene>
    <name evidence="1" type="ORF">MtrunA17_Chr1g0178551</name>
</gene>
<proteinExistence type="predicted"/>